<evidence type="ECO:0000256" key="3">
    <source>
        <dbReference type="ARBA" id="ARBA00023002"/>
    </source>
</evidence>
<keyword evidence="4" id="KW-0503">Monooxygenase</keyword>
<gene>
    <name evidence="6" type="ORF">S06H3_15859</name>
</gene>
<feature type="domain" description="Luciferase-like" evidence="5">
    <location>
        <begin position="21"/>
        <end position="136"/>
    </location>
</feature>
<evidence type="ECO:0000256" key="2">
    <source>
        <dbReference type="ARBA" id="ARBA00022643"/>
    </source>
</evidence>
<evidence type="ECO:0000313" key="6">
    <source>
        <dbReference type="EMBL" id="GAI13160.1"/>
    </source>
</evidence>
<dbReference type="InterPro" id="IPR050172">
    <property type="entry name" value="SsuD_RutA_monooxygenase"/>
</dbReference>
<dbReference type="InterPro" id="IPR036661">
    <property type="entry name" value="Luciferase-like_sf"/>
</dbReference>
<dbReference type="GO" id="GO:0046306">
    <property type="term" value="P:alkanesulfonate catabolic process"/>
    <property type="evidence" value="ECO:0007669"/>
    <property type="project" value="TreeGrafter"/>
</dbReference>
<keyword evidence="3" id="KW-0560">Oxidoreductase</keyword>
<evidence type="ECO:0000259" key="5">
    <source>
        <dbReference type="Pfam" id="PF00296"/>
    </source>
</evidence>
<dbReference type="PANTHER" id="PTHR42847:SF4">
    <property type="entry name" value="ALKANESULFONATE MONOOXYGENASE-RELATED"/>
    <property type="match status" value="1"/>
</dbReference>
<protein>
    <recommendedName>
        <fullName evidence="5">Luciferase-like domain-containing protein</fullName>
    </recommendedName>
</protein>
<organism evidence="6">
    <name type="scientific">marine sediment metagenome</name>
    <dbReference type="NCBI Taxonomy" id="412755"/>
    <lineage>
        <taxon>unclassified sequences</taxon>
        <taxon>metagenomes</taxon>
        <taxon>ecological metagenomes</taxon>
    </lineage>
</organism>
<sequence>MSKIKFGVNLDEVPEMLWDVDYTATKNMAQQAEVLGYTSLWVQDHFYWGKGSRGLDGDGAVFEPWTLLAALATETKKMKLGVMVSCNSFRHPSITAKIAATLDVISNGRVIFGYGAGWRQEEYEAYGFPFPRPSIRLNQMRE</sequence>
<accession>X1MEP7</accession>
<reference evidence="6" key="1">
    <citation type="journal article" date="2014" name="Front. Microbiol.">
        <title>High frequency of phylogenetically diverse reductive dehalogenase-homologous genes in deep subseafloor sedimentary metagenomes.</title>
        <authorList>
            <person name="Kawai M."/>
            <person name="Futagami T."/>
            <person name="Toyoda A."/>
            <person name="Takaki Y."/>
            <person name="Nishi S."/>
            <person name="Hori S."/>
            <person name="Arai W."/>
            <person name="Tsubouchi T."/>
            <person name="Morono Y."/>
            <person name="Uchiyama I."/>
            <person name="Ito T."/>
            <person name="Fujiyama A."/>
            <person name="Inagaki F."/>
            <person name="Takami H."/>
        </authorList>
    </citation>
    <scope>NUCLEOTIDE SEQUENCE</scope>
    <source>
        <strain evidence="6">Expedition CK06-06</strain>
    </source>
</reference>
<dbReference type="InterPro" id="IPR011251">
    <property type="entry name" value="Luciferase-like_dom"/>
</dbReference>
<dbReference type="GO" id="GO:0008726">
    <property type="term" value="F:alkanesulfonate monooxygenase activity"/>
    <property type="evidence" value="ECO:0007669"/>
    <property type="project" value="TreeGrafter"/>
</dbReference>
<name>X1MEP7_9ZZZZ</name>
<comment type="caution">
    <text evidence="6">The sequence shown here is derived from an EMBL/GenBank/DDBJ whole genome shotgun (WGS) entry which is preliminary data.</text>
</comment>
<dbReference type="PANTHER" id="PTHR42847">
    <property type="entry name" value="ALKANESULFONATE MONOOXYGENASE"/>
    <property type="match status" value="1"/>
</dbReference>
<dbReference type="SUPFAM" id="SSF51679">
    <property type="entry name" value="Bacterial luciferase-like"/>
    <property type="match status" value="1"/>
</dbReference>
<proteinExistence type="predicted"/>
<dbReference type="Pfam" id="PF00296">
    <property type="entry name" value="Bac_luciferase"/>
    <property type="match status" value="1"/>
</dbReference>
<keyword evidence="1" id="KW-0285">Flavoprotein</keyword>
<evidence type="ECO:0000256" key="1">
    <source>
        <dbReference type="ARBA" id="ARBA00022630"/>
    </source>
</evidence>
<dbReference type="Gene3D" id="3.20.20.30">
    <property type="entry name" value="Luciferase-like domain"/>
    <property type="match status" value="1"/>
</dbReference>
<evidence type="ECO:0000256" key="4">
    <source>
        <dbReference type="ARBA" id="ARBA00023033"/>
    </source>
</evidence>
<dbReference type="AlphaFoldDB" id="X1MEP7"/>
<dbReference type="EMBL" id="BARV01007819">
    <property type="protein sequence ID" value="GAI13160.1"/>
    <property type="molecule type" value="Genomic_DNA"/>
</dbReference>
<keyword evidence="2" id="KW-0288">FMN</keyword>